<dbReference type="CDD" id="cd00167">
    <property type="entry name" value="SANT"/>
    <property type="match status" value="1"/>
</dbReference>
<dbReference type="OrthoDB" id="2143914at2759"/>
<dbReference type="PROSITE" id="PS50090">
    <property type="entry name" value="MYB_LIKE"/>
    <property type="match status" value="1"/>
</dbReference>
<feature type="compositionally biased region" description="Gly residues" evidence="5">
    <location>
        <begin position="149"/>
        <end position="162"/>
    </location>
</feature>
<reference evidence="9" key="2">
    <citation type="journal article" date="2023" name="Int. J. Mol. Sci.">
        <title>De Novo Assembly and Annotation of 11 Diverse Shrub Willow (Salix) Genomes Reveals Novel Gene Organization in Sex-Linked Regions.</title>
        <authorList>
            <person name="Hyden B."/>
            <person name="Feng K."/>
            <person name="Yates T.B."/>
            <person name="Jawdy S."/>
            <person name="Cereghino C."/>
            <person name="Smart L.B."/>
            <person name="Muchero W."/>
        </authorList>
    </citation>
    <scope>NUCLEOTIDE SEQUENCE</scope>
    <source>
        <tissue evidence="9">Shoot tip</tissue>
    </source>
</reference>
<feature type="compositionally biased region" description="Polar residues" evidence="5">
    <location>
        <begin position="96"/>
        <end position="105"/>
    </location>
</feature>
<gene>
    <name evidence="9" type="ORF">OIU79_022498</name>
</gene>
<dbReference type="Gene3D" id="1.10.10.60">
    <property type="entry name" value="Homeodomain-like"/>
    <property type="match status" value="1"/>
</dbReference>
<dbReference type="GO" id="GO:0005634">
    <property type="term" value="C:nucleus"/>
    <property type="evidence" value="ECO:0007669"/>
    <property type="project" value="UniProtKB-SubCell"/>
</dbReference>
<dbReference type="InterPro" id="IPR017930">
    <property type="entry name" value="Myb_dom"/>
</dbReference>
<comment type="subcellular location">
    <subcellularLocation>
        <location evidence="1">Nucleus</location>
    </subcellularLocation>
</comment>
<evidence type="ECO:0000313" key="9">
    <source>
        <dbReference type="EMBL" id="KAJ6766543.1"/>
    </source>
</evidence>
<dbReference type="AlphaFoldDB" id="A0A9Q1ACW1"/>
<evidence type="ECO:0000256" key="6">
    <source>
        <dbReference type="SAM" id="SignalP"/>
    </source>
</evidence>
<protein>
    <submittedName>
        <fullName evidence="9">MYB FAMILY TRANSCRIPTION FACTOR</fullName>
    </submittedName>
</protein>
<dbReference type="EMBL" id="JAPFFK010000004">
    <property type="protein sequence ID" value="KAJ6766543.1"/>
    <property type="molecule type" value="Genomic_DNA"/>
</dbReference>
<feature type="region of interest" description="Disordered" evidence="5">
    <location>
        <begin position="92"/>
        <end position="162"/>
    </location>
</feature>
<evidence type="ECO:0000256" key="4">
    <source>
        <dbReference type="ARBA" id="ARBA00023242"/>
    </source>
</evidence>
<proteinExistence type="predicted"/>
<evidence type="ECO:0000256" key="1">
    <source>
        <dbReference type="ARBA" id="ARBA00004123"/>
    </source>
</evidence>
<feature type="domain" description="Myb-like" evidence="7">
    <location>
        <begin position="13"/>
        <end position="36"/>
    </location>
</feature>
<dbReference type="InterPro" id="IPR001005">
    <property type="entry name" value="SANT/Myb"/>
</dbReference>
<evidence type="ECO:0000256" key="2">
    <source>
        <dbReference type="ARBA" id="ARBA00022737"/>
    </source>
</evidence>
<feature type="signal peptide" evidence="6">
    <location>
        <begin position="1"/>
        <end position="17"/>
    </location>
</feature>
<keyword evidence="6" id="KW-0732">Signal</keyword>
<dbReference type="SUPFAM" id="SSF46689">
    <property type="entry name" value="Homeodomain-like"/>
    <property type="match status" value="1"/>
</dbReference>
<name>A0A9Q1ACW1_SALPP</name>
<sequence>MLSILTFLFLLWWSAIATHLPKRTDNEIKNYWNTHLKKRLAKMGIDPVTHKPKIDALLSNDGQTKNAANLSHVAQWESARLEAEARLVRESKLRSRSFQHQPSSMTTPGYIPGSGSGSGSGSPSTSARPPRSLDALRDWNDGWSKSSEGNGGTGSSIGIGGGLESQTSTLTFSENAPPVVSSVPLMTEFVGTSGSTVSMEVPWNPESSRADNNSVHAGNVMEEGFTHLLLCDSAERSLPDNGKDSDHGGGGGGTGSDYYEDNKNYWNRILNLVNSSPI</sequence>
<evidence type="ECO:0000259" key="7">
    <source>
        <dbReference type="PROSITE" id="PS50090"/>
    </source>
</evidence>
<evidence type="ECO:0000256" key="3">
    <source>
        <dbReference type="ARBA" id="ARBA00023125"/>
    </source>
</evidence>
<dbReference type="PANTHER" id="PTHR47994:SF5">
    <property type="entry name" value="F14D16.11-RELATED"/>
    <property type="match status" value="1"/>
</dbReference>
<feature type="compositionally biased region" description="Basic and acidic residues" evidence="5">
    <location>
        <begin position="236"/>
        <end position="247"/>
    </location>
</feature>
<dbReference type="GO" id="GO:0003677">
    <property type="term" value="F:DNA binding"/>
    <property type="evidence" value="ECO:0007669"/>
    <property type="project" value="UniProtKB-KW"/>
</dbReference>
<organism evidence="9 10">
    <name type="scientific">Salix purpurea</name>
    <name type="common">Purple osier willow</name>
    <dbReference type="NCBI Taxonomy" id="77065"/>
    <lineage>
        <taxon>Eukaryota</taxon>
        <taxon>Viridiplantae</taxon>
        <taxon>Streptophyta</taxon>
        <taxon>Embryophyta</taxon>
        <taxon>Tracheophyta</taxon>
        <taxon>Spermatophyta</taxon>
        <taxon>Magnoliopsida</taxon>
        <taxon>eudicotyledons</taxon>
        <taxon>Gunneridae</taxon>
        <taxon>Pentapetalae</taxon>
        <taxon>rosids</taxon>
        <taxon>fabids</taxon>
        <taxon>Malpighiales</taxon>
        <taxon>Salicaceae</taxon>
        <taxon>Saliceae</taxon>
        <taxon>Salix</taxon>
    </lineage>
</organism>
<evidence type="ECO:0000313" key="10">
    <source>
        <dbReference type="Proteomes" id="UP001151532"/>
    </source>
</evidence>
<feature type="chain" id="PRO_5040468650" evidence="6">
    <location>
        <begin position="18"/>
        <end position="278"/>
    </location>
</feature>
<dbReference type="Proteomes" id="UP001151532">
    <property type="component" value="Chromosome 4"/>
</dbReference>
<feature type="domain" description="HTH myb-type" evidence="8">
    <location>
        <begin position="13"/>
        <end position="40"/>
    </location>
</feature>
<keyword evidence="10" id="KW-1185">Reference proteome</keyword>
<keyword evidence="3" id="KW-0238">DNA-binding</keyword>
<dbReference type="InterPro" id="IPR015495">
    <property type="entry name" value="Myb_TF_plants"/>
</dbReference>
<dbReference type="InterPro" id="IPR009057">
    <property type="entry name" value="Homeodomain-like_sf"/>
</dbReference>
<keyword evidence="2" id="KW-0677">Repeat</keyword>
<dbReference type="Pfam" id="PF00249">
    <property type="entry name" value="Myb_DNA-binding"/>
    <property type="match status" value="1"/>
</dbReference>
<comment type="caution">
    <text evidence="9">The sequence shown here is derived from an EMBL/GenBank/DDBJ whole genome shotgun (WGS) entry which is preliminary data.</text>
</comment>
<evidence type="ECO:0000259" key="8">
    <source>
        <dbReference type="PROSITE" id="PS51294"/>
    </source>
</evidence>
<accession>A0A9Q1ACW1</accession>
<feature type="region of interest" description="Disordered" evidence="5">
    <location>
        <begin position="236"/>
        <end position="257"/>
    </location>
</feature>
<keyword evidence="4" id="KW-0539">Nucleus</keyword>
<dbReference type="PANTHER" id="PTHR47994">
    <property type="entry name" value="F14D16.11-RELATED"/>
    <property type="match status" value="1"/>
</dbReference>
<dbReference type="PROSITE" id="PS51294">
    <property type="entry name" value="HTH_MYB"/>
    <property type="match status" value="1"/>
</dbReference>
<reference evidence="9" key="1">
    <citation type="submission" date="2022-11" db="EMBL/GenBank/DDBJ databases">
        <authorList>
            <person name="Hyden B.L."/>
            <person name="Feng K."/>
            <person name="Yates T."/>
            <person name="Jawdy S."/>
            <person name="Smart L.B."/>
            <person name="Muchero W."/>
        </authorList>
    </citation>
    <scope>NUCLEOTIDE SEQUENCE</scope>
    <source>
        <tissue evidence="9">Shoot tip</tissue>
    </source>
</reference>
<evidence type="ECO:0000256" key="5">
    <source>
        <dbReference type="SAM" id="MobiDB-lite"/>
    </source>
</evidence>